<name>A0ABY8LU38_9BACT</name>
<evidence type="ECO:0000256" key="1">
    <source>
        <dbReference type="SAM" id="Phobius"/>
    </source>
</evidence>
<keyword evidence="1" id="KW-0812">Transmembrane</keyword>
<dbReference type="RefSeq" id="WP_280102061.1">
    <property type="nucleotide sequence ID" value="NZ_CP122979.1"/>
</dbReference>
<gene>
    <name evidence="2" type="ORF">QEG99_00515</name>
</gene>
<evidence type="ECO:0000313" key="3">
    <source>
        <dbReference type="Proteomes" id="UP001179842"/>
    </source>
</evidence>
<keyword evidence="1" id="KW-0472">Membrane</keyword>
<evidence type="ECO:0000313" key="2">
    <source>
        <dbReference type="EMBL" id="WGI36759.1"/>
    </source>
</evidence>
<feature type="transmembrane region" description="Helical" evidence="1">
    <location>
        <begin position="60"/>
        <end position="81"/>
    </location>
</feature>
<proteinExistence type="predicted"/>
<keyword evidence="1" id="KW-1133">Transmembrane helix</keyword>
<protein>
    <submittedName>
        <fullName evidence="2">Uncharacterized protein</fullName>
    </submittedName>
</protein>
<accession>A0ABY8LU38</accession>
<dbReference type="Proteomes" id="UP001179842">
    <property type="component" value="Chromosome"/>
</dbReference>
<dbReference type="EMBL" id="CP122979">
    <property type="protein sequence ID" value="WGI36759.1"/>
    <property type="molecule type" value="Genomic_DNA"/>
</dbReference>
<sequence>MKIENEKIIQYKFIKYIGMIVKKQHFLFIGTTIVILIPAILPAFFVFIKGDHMTEKNLNIYIWTISVLVSIYMILNIYYMLAIEKKKALKTVLIENNLEKAIKILKWNIFMWFISKDKIRKKIENVKIDYAHNFNYIKKGIICTVYSWQYFFLNEKNMNLINEWIEFAREYQTYNDNLKSNKKL</sequence>
<keyword evidence="3" id="KW-1185">Reference proteome</keyword>
<reference evidence="2" key="1">
    <citation type="submission" date="2023-04" db="EMBL/GenBank/DDBJ databases">
        <title>Completed genome of Mycoplasma lagogenitalium type strain 12MS.</title>
        <authorList>
            <person name="Spergser J."/>
        </authorList>
    </citation>
    <scope>NUCLEOTIDE SEQUENCE</scope>
    <source>
        <strain evidence="2">12MS</strain>
    </source>
</reference>
<feature type="transmembrane region" description="Helical" evidence="1">
    <location>
        <begin position="26"/>
        <end position="48"/>
    </location>
</feature>
<organism evidence="2 3">
    <name type="scientific">Mesomycoplasma lagogenitalium</name>
    <dbReference type="NCBI Taxonomy" id="171286"/>
    <lineage>
        <taxon>Bacteria</taxon>
        <taxon>Bacillati</taxon>
        <taxon>Mycoplasmatota</taxon>
        <taxon>Mycoplasmoidales</taxon>
        <taxon>Metamycoplasmataceae</taxon>
        <taxon>Mesomycoplasma</taxon>
    </lineage>
</organism>